<dbReference type="PANTHER" id="PTHR43398:SF1">
    <property type="entry name" value="DOLICHOL-PHOSPHATE MANNOSYLTRANSFERASE SUBUNIT 1"/>
    <property type="match status" value="1"/>
</dbReference>
<keyword evidence="5 8" id="KW-0812">Transmembrane</keyword>
<gene>
    <name evidence="11" type="ORF">COT50_04030</name>
</gene>
<dbReference type="InterPro" id="IPR029044">
    <property type="entry name" value="Nucleotide-diphossugar_trans"/>
</dbReference>
<dbReference type="FunFam" id="3.90.550.10:FF:000122">
    <property type="entry name" value="Dolichol-phosphate mannosyltransferase subunit 1"/>
    <property type="match status" value="1"/>
</dbReference>
<dbReference type="CDD" id="cd06442">
    <property type="entry name" value="DPM1_like"/>
    <property type="match status" value="1"/>
</dbReference>
<keyword evidence="7 8" id="KW-0472">Membrane</keyword>
<feature type="transmembrane region" description="Helical" evidence="8">
    <location>
        <begin position="279"/>
        <end position="297"/>
    </location>
</feature>
<dbReference type="AlphaFoldDB" id="A0A2H0XAU9"/>
<accession>A0A2H0XAU9</accession>
<dbReference type="Pfam" id="PF00535">
    <property type="entry name" value="Glycos_transf_2"/>
    <property type="match status" value="1"/>
</dbReference>
<evidence type="ECO:0000256" key="1">
    <source>
        <dbReference type="ARBA" id="ARBA00004141"/>
    </source>
</evidence>
<dbReference type="InterPro" id="IPR039528">
    <property type="entry name" value="DPM1-like"/>
</dbReference>
<feature type="transmembrane region" description="Helical" evidence="8">
    <location>
        <begin position="342"/>
        <end position="362"/>
    </location>
</feature>
<sequence length="376" mass="42189">MKVLVVIPTYNEVDNVKKIVPATLMAFNQMPHHECHILVVDGNSPDGTGEAVRKLTRDYHNVHLLMEKEKTGLGGAYIFAFKYAMQNLYPDVVVEMDADFQHNPADLPRLVAKIDQGYDYVIGSRFAKGGSIPKEWGLTRKFWSVGGNIFSKVVLGIYSVSDFTSGFKASRVKNYLDRLDLDSVRSKGFAYKIDLLYKMYKLNAKIAEVPIEFGLRDRGNSKMQGNNAMDSLKVVLTIRLNENKNFVKFLCVGTAGFVTDSILFNIFRVTLFDSTFSAVVSGFIAMAVTFTLNNLWSFGERKINGVGKLMATFAVYSTLSIIPILFRSQLVDLFVKGLGNNFVVANLGFIIGVAFGLVWNYVIYSKLIWRKNAHKE</sequence>
<dbReference type="InterPro" id="IPR007267">
    <property type="entry name" value="GtrA_DPMS_TM"/>
</dbReference>
<evidence type="ECO:0000256" key="4">
    <source>
        <dbReference type="ARBA" id="ARBA00022679"/>
    </source>
</evidence>
<dbReference type="GO" id="GO:0000271">
    <property type="term" value="P:polysaccharide biosynthetic process"/>
    <property type="evidence" value="ECO:0007669"/>
    <property type="project" value="InterPro"/>
</dbReference>
<proteinExistence type="inferred from homology"/>
<evidence type="ECO:0000256" key="6">
    <source>
        <dbReference type="ARBA" id="ARBA00022989"/>
    </source>
</evidence>
<keyword evidence="4 11" id="KW-0808">Transferase</keyword>
<keyword evidence="6 8" id="KW-1133">Transmembrane helix</keyword>
<comment type="subcellular location">
    <subcellularLocation>
        <location evidence="1">Membrane</location>
        <topology evidence="1">Multi-pass membrane protein</topology>
    </subcellularLocation>
</comment>
<evidence type="ECO:0000313" key="11">
    <source>
        <dbReference type="EMBL" id="PIS22054.1"/>
    </source>
</evidence>
<feature type="domain" description="GtrA/DPMS transmembrane" evidence="10">
    <location>
        <begin position="248"/>
        <end position="369"/>
    </location>
</feature>
<comment type="caution">
    <text evidence="11">The sequence shown here is derived from an EMBL/GenBank/DDBJ whole genome shotgun (WGS) entry which is preliminary data.</text>
</comment>
<dbReference type="Pfam" id="PF04138">
    <property type="entry name" value="GtrA_DPMS_TM"/>
    <property type="match status" value="1"/>
</dbReference>
<dbReference type="GO" id="GO:0009247">
    <property type="term" value="P:glycolipid biosynthetic process"/>
    <property type="evidence" value="ECO:0007669"/>
    <property type="project" value="TreeGrafter"/>
</dbReference>
<dbReference type="GO" id="GO:0016020">
    <property type="term" value="C:membrane"/>
    <property type="evidence" value="ECO:0007669"/>
    <property type="project" value="UniProtKB-SubCell"/>
</dbReference>
<dbReference type="Gene3D" id="3.90.550.10">
    <property type="entry name" value="Spore Coat Polysaccharide Biosynthesis Protein SpsA, Chain A"/>
    <property type="match status" value="1"/>
</dbReference>
<dbReference type="EMBL" id="PEYU01000091">
    <property type="protein sequence ID" value="PIS22054.1"/>
    <property type="molecule type" value="Genomic_DNA"/>
</dbReference>
<comment type="similarity">
    <text evidence="2">Belongs to the glycosyltransferase 2 family.</text>
</comment>
<keyword evidence="3" id="KW-0328">Glycosyltransferase</keyword>
<feature type="transmembrane region" description="Helical" evidence="8">
    <location>
        <begin position="309"/>
        <end position="330"/>
    </location>
</feature>
<dbReference type="PANTHER" id="PTHR43398">
    <property type="entry name" value="DOLICHOL-PHOSPHATE MANNOSYLTRANSFERASE SUBUNIT 1"/>
    <property type="match status" value="1"/>
</dbReference>
<evidence type="ECO:0000313" key="12">
    <source>
        <dbReference type="Proteomes" id="UP000231252"/>
    </source>
</evidence>
<evidence type="ECO:0000259" key="9">
    <source>
        <dbReference type="Pfam" id="PF00535"/>
    </source>
</evidence>
<organism evidence="11 12">
    <name type="scientific">candidate division WWE3 bacterium CG08_land_8_20_14_0_20_41_10</name>
    <dbReference type="NCBI Taxonomy" id="1975085"/>
    <lineage>
        <taxon>Bacteria</taxon>
        <taxon>Katanobacteria</taxon>
    </lineage>
</organism>
<dbReference type="InterPro" id="IPR001173">
    <property type="entry name" value="Glyco_trans_2-like"/>
</dbReference>
<dbReference type="GO" id="GO:0004582">
    <property type="term" value="F:dolichyl-phosphate beta-D-mannosyltransferase activity"/>
    <property type="evidence" value="ECO:0007669"/>
    <property type="project" value="InterPro"/>
</dbReference>
<evidence type="ECO:0000256" key="3">
    <source>
        <dbReference type="ARBA" id="ARBA00022676"/>
    </source>
</evidence>
<name>A0A2H0XAU9_UNCKA</name>
<reference evidence="12" key="1">
    <citation type="submission" date="2017-09" db="EMBL/GenBank/DDBJ databases">
        <title>Depth-based differentiation of microbial function through sediment-hosted aquifers and enrichment of novel symbionts in the deep terrestrial subsurface.</title>
        <authorList>
            <person name="Probst A.J."/>
            <person name="Ladd B."/>
            <person name="Jarett J.K."/>
            <person name="Geller-Mcgrath D.E."/>
            <person name="Sieber C.M.K."/>
            <person name="Emerson J.B."/>
            <person name="Anantharaman K."/>
            <person name="Thomas B.C."/>
            <person name="Malmstrom R."/>
            <person name="Stieglmeier M."/>
            <person name="Klingl A."/>
            <person name="Woyke T."/>
            <person name="Ryan C.M."/>
            <person name="Banfield J.F."/>
        </authorList>
    </citation>
    <scope>NUCLEOTIDE SEQUENCE [LARGE SCALE GENOMIC DNA]</scope>
</reference>
<evidence type="ECO:0000256" key="8">
    <source>
        <dbReference type="SAM" id="Phobius"/>
    </source>
</evidence>
<feature type="domain" description="Glycosyltransferase 2-like" evidence="9">
    <location>
        <begin position="5"/>
        <end position="169"/>
    </location>
</feature>
<feature type="transmembrane region" description="Helical" evidence="8">
    <location>
        <begin position="246"/>
        <end position="267"/>
    </location>
</feature>
<evidence type="ECO:0000256" key="2">
    <source>
        <dbReference type="ARBA" id="ARBA00006739"/>
    </source>
</evidence>
<evidence type="ECO:0000256" key="7">
    <source>
        <dbReference type="ARBA" id="ARBA00023136"/>
    </source>
</evidence>
<dbReference type="SUPFAM" id="SSF53448">
    <property type="entry name" value="Nucleotide-diphospho-sugar transferases"/>
    <property type="match status" value="1"/>
</dbReference>
<protein>
    <submittedName>
        <fullName evidence="11">Glycosyltransferase family 2 protein</fullName>
    </submittedName>
</protein>
<dbReference type="Proteomes" id="UP000231252">
    <property type="component" value="Unassembled WGS sequence"/>
</dbReference>
<evidence type="ECO:0000259" key="10">
    <source>
        <dbReference type="Pfam" id="PF04138"/>
    </source>
</evidence>
<evidence type="ECO:0000256" key="5">
    <source>
        <dbReference type="ARBA" id="ARBA00022692"/>
    </source>
</evidence>